<organism evidence="3 4">
    <name type="scientific">Enterocloster clostridioformis</name>
    <dbReference type="NCBI Taxonomy" id="1531"/>
    <lineage>
        <taxon>Bacteria</taxon>
        <taxon>Bacillati</taxon>
        <taxon>Bacillota</taxon>
        <taxon>Clostridia</taxon>
        <taxon>Lachnospirales</taxon>
        <taxon>Lachnospiraceae</taxon>
        <taxon>Enterocloster</taxon>
    </lineage>
</organism>
<protein>
    <submittedName>
        <fullName evidence="3">RLX-like protein</fullName>
    </submittedName>
</protein>
<proteinExistence type="predicted"/>
<dbReference type="InterPro" id="IPR005094">
    <property type="entry name" value="Endonuclease_MobA/VirD2"/>
</dbReference>
<reference evidence="3 4" key="1">
    <citation type="submission" date="2015-09" db="EMBL/GenBank/DDBJ databases">
        <authorList>
            <consortium name="Pathogen Informatics"/>
        </authorList>
    </citation>
    <scope>NUCLEOTIDE SEQUENCE [LARGE SCALE GENOMIC DNA]</scope>
    <source>
        <strain evidence="3 4">2789STDY5834865</strain>
    </source>
</reference>
<evidence type="ECO:0000256" key="1">
    <source>
        <dbReference type="SAM" id="Coils"/>
    </source>
</evidence>
<dbReference type="AlphaFoldDB" id="A0A174NAG6"/>
<sequence>MTAARKGRCSVWEGGIHLATTTLLKRHANEGETIAEAIRDCLDYGKNPEKTENGKYVSSYECDPATVAAEFLLAKASYKAITGREQKKEDDILCYQIRQSFLPGEITPKEANRIGYELAMRWTKGRHAFIVTTHTDKKHIHCHIYYNSTTLDCTRKFRNFWGSSFALRRLSDRLCLENGLSIVENPKPRSKGDYKNYGEWLQNRERPLNFQDKLRLAIDTALAKRPGDLAAFLSLMEQAGYEIKKVRGGGLSFRLAGQGQERFTRLRASTLGEGYDLKDILAVIDGSRKHSGQSPRKVNLLVDIQAKLAEGKGAGYERWAKVFNLKQMAAALAYLQDNGLTEYGELEKKAAETTDCFHVLSDRIKQTENAMNTNRELKTATVQYARTRPVFEKYKAAKYSRKFLAEHEADIELYRAAQADLKRLLDGAKLPKMDVLKEEGRKLAEQKRKLYAEYQRVRRDMQEVNTAKANIDYLLGYAGQDKKKEQER</sequence>
<evidence type="ECO:0000259" key="2">
    <source>
        <dbReference type="Pfam" id="PF03432"/>
    </source>
</evidence>
<gene>
    <name evidence="3" type="ORF">ERS852480_03365</name>
</gene>
<keyword evidence="1" id="KW-0175">Coiled coil</keyword>
<name>A0A174NAG6_9FIRM</name>
<evidence type="ECO:0000313" key="3">
    <source>
        <dbReference type="EMBL" id="CUP45714.1"/>
    </source>
</evidence>
<dbReference type="EMBL" id="CZAB01000035">
    <property type="protein sequence ID" value="CUP45714.1"/>
    <property type="molecule type" value="Genomic_DNA"/>
</dbReference>
<feature type="domain" description="MobA/VirD2-like nuclease" evidence="2">
    <location>
        <begin position="44"/>
        <end position="180"/>
    </location>
</feature>
<evidence type="ECO:0000313" key="4">
    <source>
        <dbReference type="Proteomes" id="UP000095512"/>
    </source>
</evidence>
<dbReference type="Pfam" id="PF03432">
    <property type="entry name" value="Relaxase"/>
    <property type="match status" value="1"/>
</dbReference>
<accession>A0A174NAG6</accession>
<dbReference type="Proteomes" id="UP000095512">
    <property type="component" value="Unassembled WGS sequence"/>
</dbReference>
<feature type="coiled-coil region" evidence="1">
    <location>
        <begin position="404"/>
        <end position="467"/>
    </location>
</feature>